<feature type="transmembrane region" description="Helical" evidence="8">
    <location>
        <begin position="182"/>
        <end position="203"/>
    </location>
</feature>
<dbReference type="PROSITE" id="PS01307">
    <property type="entry name" value="MOTA"/>
    <property type="match status" value="1"/>
</dbReference>
<feature type="domain" description="MotA/TolQ/ExbB proton channel" evidence="9">
    <location>
        <begin position="100"/>
        <end position="220"/>
    </location>
</feature>
<keyword evidence="6 8" id="KW-1133">Transmembrane helix</keyword>
<proteinExistence type="inferred from homology"/>
<dbReference type="PANTHER" id="PTHR30433">
    <property type="entry name" value="CHEMOTAXIS PROTEIN MOTA"/>
    <property type="match status" value="1"/>
</dbReference>
<evidence type="ECO:0000256" key="8">
    <source>
        <dbReference type="SAM" id="Phobius"/>
    </source>
</evidence>
<feature type="transmembrane region" description="Helical" evidence="8">
    <location>
        <begin position="32"/>
        <end position="55"/>
    </location>
</feature>
<keyword evidence="5 8" id="KW-0812">Transmembrane</keyword>
<dbReference type="EMBL" id="JADIML010000215">
    <property type="protein sequence ID" value="MBO8463833.1"/>
    <property type="molecule type" value="Genomic_DNA"/>
</dbReference>
<evidence type="ECO:0000256" key="7">
    <source>
        <dbReference type="ARBA" id="ARBA00023136"/>
    </source>
</evidence>
<evidence type="ECO:0000259" key="9">
    <source>
        <dbReference type="Pfam" id="PF01618"/>
    </source>
</evidence>
<dbReference type="InterPro" id="IPR000540">
    <property type="entry name" value="Flag_MotA_CS"/>
</dbReference>
<dbReference type="PANTHER" id="PTHR30433:SF2">
    <property type="entry name" value="MOTILITY PROTEIN A"/>
    <property type="match status" value="1"/>
</dbReference>
<comment type="caution">
    <text evidence="10">The sequence shown here is derived from an EMBL/GenBank/DDBJ whole genome shotgun (WGS) entry which is preliminary data.</text>
</comment>
<evidence type="ECO:0000313" key="10">
    <source>
        <dbReference type="EMBL" id="MBO8463833.1"/>
    </source>
</evidence>
<feature type="transmembrane region" description="Helical" evidence="8">
    <location>
        <begin position="150"/>
        <end position="170"/>
    </location>
</feature>
<accession>A0A9D9N7Y2</accession>
<dbReference type="GO" id="GO:0005886">
    <property type="term" value="C:plasma membrane"/>
    <property type="evidence" value="ECO:0007669"/>
    <property type="project" value="UniProtKB-SubCell"/>
</dbReference>
<evidence type="ECO:0000256" key="3">
    <source>
        <dbReference type="ARBA" id="ARBA00022448"/>
    </source>
</evidence>
<sequence length="260" mass="28628">MDLTTIIGLLLGIFLIIQGVVSSGDINNFIDIPSVIIVIGGTFASVIASYPFHILKEVPKHFKILIMGKHFKPEKIIDQLVEFAKIARQDGMLALEEKIQNIEDPFFKQSLLLVIDALEEEKIQELLESEMETLSARHEEAAGLYEKASAYAPAFGMIGTLVGLINMLAAMNGEDGADSLGANMSVALVTTFYGCVLANVILLPIAKKLRVRNEEELLYRQIIVEGVLAIQAGDNPKFLKEKLTSYLAQKKQVKLLSDPQ</sequence>
<evidence type="ECO:0000256" key="6">
    <source>
        <dbReference type="ARBA" id="ARBA00022989"/>
    </source>
</evidence>
<evidence type="ECO:0000313" key="11">
    <source>
        <dbReference type="Proteomes" id="UP000823618"/>
    </source>
</evidence>
<keyword evidence="4" id="KW-1003">Cell membrane</keyword>
<dbReference type="Proteomes" id="UP000823618">
    <property type="component" value="Unassembled WGS sequence"/>
</dbReference>
<evidence type="ECO:0000256" key="2">
    <source>
        <dbReference type="ARBA" id="ARBA00008038"/>
    </source>
</evidence>
<dbReference type="GO" id="GO:0006935">
    <property type="term" value="P:chemotaxis"/>
    <property type="evidence" value="ECO:0007669"/>
    <property type="project" value="InterPro"/>
</dbReference>
<evidence type="ECO:0000256" key="1">
    <source>
        <dbReference type="ARBA" id="ARBA00004651"/>
    </source>
</evidence>
<dbReference type="AlphaFoldDB" id="A0A9D9N7Y2"/>
<reference evidence="10" key="1">
    <citation type="submission" date="2020-10" db="EMBL/GenBank/DDBJ databases">
        <authorList>
            <person name="Gilroy R."/>
        </authorList>
    </citation>
    <scope>NUCLEOTIDE SEQUENCE</scope>
    <source>
        <strain evidence="10">E3-2379</strain>
    </source>
</reference>
<comment type="similarity">
    <text evidence="2">Belongs to the MotA family.</text>
</comment>
<dbReference type="GO" id="GO:0071978">
    <property type="term" value="P:bacterial-type flagellum-dependent swarming motility"/>
    <property type="evidence" value="ECO:0007669"/>
    <property type="project" value="InterPro"/>
</dbReference>
<dbReference type="InterPro" id="IPR047055">
    <property type="entry name" value="MotA-like"/>
</dbReference>
<reference evidence="10" key="2">
    <citation type="journal article" date="2021" name="PeerJ">
        <title>Extensive microbial diversity within the chicken gut microbiome revealed by metagenomics and culture.</title>
        <authorList>
            <person name="Gilroy R."/>
            <person name="Ravi A."/>
            <person name="Getino M."/>
            <person name="Pursley I."/>
            <person name="Horton D.L."/>
            <person name="Alikhan N.F."/>
            <person name="Baker D."/>
            <person name="Gharbi K."/>
            <person name="Hall N."/>
            <person name="Watson M."/>
            <person name="Adriaenssens E.M."/>
            <person name="Foster-Nyarko E."/>
            <person name="Jarju S."/>
            <person name="Secka A."/>
            <person name="Antonio M."/>
            <person name="Oren A."/>
            <person name="Chaudhuri R.R."/>
            <person name="La Ragione R."/>
            <person name="Hildebrand F."/>
            <person name="Pallen M.J."/>
        </authorList>
    </citation>
    <scope>NUCLEOTIDE SEQUENCE</scope>
    <source>
        <strain evidence="10">E3-2379</strain>
    </source>
</reference>
<organism evidence="10 11">
    <name type="scientific">Candidatus Scybalomonas excrementavium</name>
    <dbReference type="NCBI Taxonomy" id="2840943"/>
    <lineage>
        <taxon>Bacteria</taxon>
        <taxon>Bacillati</taxon>
        <taxon>Bacillota</taxon>
        <taxon>Clostridia</taxon>
        <taxon>Lachnospirales</taxon>
        <taxon>Lachnospiraceae</taxon>
        <taxon>Lachnospiraceae incertae sedis</taxon>
        <taxon>Candidatus Scybalomonas</taxon>
    </lineage>
</organism>
<keyword evidence="7 8" id="KW-0472">Membrane</keyword>
<dbReference type="InterPro" id="IPR002898">
    <property type="entry name" value="MotA_ExbB_proton_chnl"/>
</dbReference>
<keyword evidence="3" id="KW-0813">Transport</keyword>
<gene>
    <name evidence="10" type="ORF">IAC13_07875</name>
</gene>
<protein>
    <submittedName>
        <fullName evidence="10">Motility protein A</fullName>
    </submittedName>
</protein>
<evidence type="ECO:0000256" key="5">
    <source>
        <dbReference type="ARBA" id="ARBA00022692"/>
    </source>
</evidence>
<dbReference type="Pfam" id="PF01618">
    <property type="entry name" value="MotA_ExbB"/>
    <property type="match status" value="1"/>
</dbReference>
<comment type="subcellular location">
    <subcellularLocation>
        <location evidence="1">Cell membrane</location>
        <topology evidence="1">Multi-pass membrane protein</topology>
    </subcellularLocation>
</comment>
<evidence type="ECO:0000256" key="4">
    <source>
        <dbReference type="ARBA" id="ARBA00022475"/>
    </source>
</evidence>
<name>A0A9D9N7Y2_9FIRM</name>